<dbReference type="Proteomes" id="UP001596113">
    <property type="component" value="Unassembled WGS sequence"/>
</dbReference>
<organism evidence="2 3">
    <name type="scientific">Cohnella soli</name>
    <dbReference type="NCBI Taxonomy" id="425005"/>
    <lineage>
        <taxon>Bacteria</taxon>
        <taxon>Bacillati</taxon>
        <taxon>Bacillota</taxon>
        <taxon>Bacilli</taxon>
        <taxon>Bacillales</taxon>
        <taxon>Paenibacillaceae</taxon>
        <taxon>Cohnella</taxon>
    </lineage>
</organism>
<keyword evidence="1" id="KW-0175">Coiled coil</keyword>
<evidence type="ECO:0000313" key="2">
    <source>
        <dbReference type="EMBL" id="MFC5405067.1"/>
    </source>
</evidence>
<gene>
    <name evidence="2" type="ORF">ACFPOF_20175</name>
</gene>
<keyword evidence="3" id="KW-1185">Reference proteome</keyword>
<proteinExistence type="predicted"/>
<sequence>MLANKTKVEEMKNGMSEQLLQQILTELREVKTDVSELKSDMSELKSDVAELKSDVAELKSDVAELKSDVAELKSDVAELKSDVAELKSEQQKTNARLDKIEQDTALIPMIQRAVLETYETVQQLAATQTNFEIKTTSDLNTHEHSIDILNRRQFRLEADLEKVKNR</sequence>
<evidence type="ECO:0000256" key="1">
    <source>
        <dbReference type="SAM" id="Coils"/>
    </source>
</evidence>
<dbReference type="Gene3D" id="1.20.5.190">
    <property type="match status" value="2"/>
</dbReference>
<evidence type="ECO:0000313" key="3">
    <source>
        <dbReference type="Proteomes" id="UP001596113"/>
    </source>
</evidence>
<reference evidence="3" key="1">
    <citation type="journal article" date="2019" name="Int. J. Syst. Evol. Microbiol.">
        <title>The Global Catalogue of Microorganisms (GCM) 10K type strain sequencing project: providing services to taxonomists for standard genome sequencing and annotation.</title>
        <authorList>
            <consortium name="The Broad Institute Genomics Platform"/>
            <consortium name="The Broad Institute Genome Sequencing Center for Infectious Disease"/>
            <person name="Wu L."/>
            <person name="Ma J."/>
        </authorList>
    </citation>
    <scope>NUCLEOTIDE SEQUENCE [LARGE SCALE GENOMIC DNA]</scope>
    <source>
        <strain evidence="3">CGMCC 1.18575</strain>
    </source>
</reference>
<name>A0ABW0I1B6_9BACL</name>
<protein>
    <submittedName>
        <fullName evidence="2">LPP leucine zipper domain-containing protein</fullName>
    </submittedName>
</protein>
<accession>A0ABW0I1B6</accession>
<dbReference type="RefSeq" id="WP_378135926.1">
    <property type="nucleotide sequence ID" value="NZ_JBHSMI010000028.1"/>
</dbReference>
<feature type="coiled-coil region" evidence="1">
    <location>
        <begin position="20"/>
        <end position="103"/>
    </location>
</feature>
<dbReference type="EMBL" id="JBHSMI010000028">
    <property type="protein sequence ID" value="MFC5405067.1"/>
    <property type="molecule type" value="Genomic_DNA"/>
</dbReference>
<comment type="caution">
    <text evidence="2">The sequence shown here is derived from an EMBL/GenBank/DDBJ whole genome shotgun (WGS) entry which is preliminary data.</text>
</comment>
<dbReference type="SUPFAM" id="SSF58042">
    <property type="entry name" value="Outer membrane lipoprotein"/>
    <property type="match status" value="1"/>
</dbReference>